<accession>A0A9Q0MWS4</accession>
<evidence type="ECO:0000313" key="3">
    <source>
        <dbReference type="Proteomes" id="UP001151699"/>
    </source>
</evidence>
<feature type="region of interest" description="Disordered" evidence="1">
    <location>
        <begin position="47"/>
        <end position="98"/>
    </location>
</feature>
<keyword evidence="3" id="KW-1185">Reference proteome</keyword>
<evidence type="ECO:0000313" key="2">
    <source>
        <dbReference type="EMBL" id="KAJ6639442.1"/>
    </source>
</evidence>
<feature type="compositionally biased region" description="Basic residues" evidence="1">
    <location>
        <begin position="56"/>
        <end position="68"/>
    </location>
</feature>
<dbReference type="Proteomes" id="UP001151699">
    <property type="component" value="Chromosome X"/>
</dbReference>
<gene>
    <name evidence="2" type="ORF">Bhyg_12187</name>
</gene>
<organism evidence="2 3">
    <name type="scientific">Pseudolycoriella hygida</name>
    <dbReference type="NCBI Taxonomy" id="35572"/>
    <lineage>
        <taxon>Eukaryota</taxon>
        <taxon>Metazoa</taxon>
        <taxon>Ecdysozoa</taxon>
        <taxon>Arthropoda</taxon>
        <taxon>Hexapoda</taxon>
        <taxon>Insecta</taxon>
        <taxon>Pterygota</taxon>
        <taxon>Neoptera</taxon>
        <taxon>Endopterygota</taxon>
        <taxon>Diptera</taxon>
        <taxon>Nematocera</taxon>
        <taxon>Sciaroidea</taxon>
        <taxon>Sciaridae</taxon>
        <taxon>Pseudolycoriella</taxon>
    </lineage>
</organism>
<reference evidence="2" key="1">
    <citation type="submission" date="2022-07" db="EMBL/GenBank/DDBJ databases">
        <authorList>
            <person name="Trinca V."/>
            <person name="Uliana J.V.C."/>
            <person name="Torres T.T."/>
            <person name="Ward R.J."/>
            <person name="Monesi N."/>
        </authorList>
    </citation>
    <scope>NUCLEOTIDE SEQUENCE</scope>
    <source>
        <strain evidence="2">HSMRA1968</strain>
        <tissue evidence="2">Whole embryos</tissue>
    </source>
</reference>
<sequence length="207" mass="24585">MALTNAERKKRYIEKLKADGKYGEFLKENRLKIGLQQLPKCVREKTKRLDREYNRKKTARWRARKRESGRHVDQQPEQQSEARASRNEKRLDKSSWKSQKVTPAFEKKKFVVKKILKSFDPEDVQEMINEIHPKKVGKRDCRKLKDPVTGDKETKQIRYLMHKLSDFHQLFLKHMENGEQCTSVGISKFSSLRPTHVKLMNCTPFDQ</sequence>
<comment type="caution">
    <text evidence="2">The sequence shown here is derived from an EMBL/GenBank/DDBJ whole genome shotgun (WGS) entry which is preliminary data.</text>
</comment>
<evidence type="ECO:0000256" key="1">
    <source>
        <dbReference type="SAM" id="MobiDB-lite"/>
    </source>
</evidence>
<proteinExistence type="predicted"/>
<feature type="compositionally biased region" description="Basic and acidic residues" evidence="1">
    <location>
        <begin position="83"/>
        <end position="95"/>
    </location>
</feature>
<name>A0A9Q0MWS4_9DIPT</name>
<protein>
    <submittedName>
        <fullName evidence="2">Uncharacterized protein</fullName>
    </submittedName>
</protein>
<dbReference type="AlphaFoldDB" id="A0A9Q0MWS4"/>
<dbReference type="EMBL" id="WJQU01000003">
    <property type="protein sequence ID" value="KAJ6639442.1"/>
    <property type="molecule type" value="Genomic_DNA"/>
</dbReference>